<evidence type="ECO:0000259" key="1">
    <source>
        <dbReference type="PROSITE" id="PS50234"/>
    </source>
</evidence>
<dbReference type="Gene3D" id="3.40.50.410">
    <property type="entry name" value="von Willebrand factor, type A domain"/>
    <property type="match status" value="1"/>
</dbReference>
<evidence type="ECO:0000313" key="2">
    <source>
        <dbReference type="EMBL" id="BAN37870.1"/>
    </source>
</evidence>
<reference evidence="2" key="1">
    <citation type="submission" date="2012-06" db="EMBL/GenBank/DDBJ databases">
        <title>Short 5' UTR of Entamoeba genes.</title>
        <authorList>
            <person name="Hiranuka K."/>
            <person name="Kumagai M."/>
            <person name="Wakaguri H."/>
            <person name="Suzuki Y."/>
            <person name="Sugano S."/>
            <person name="Watanabe J."/>
            <person name="Makioka A."/>
        </authorList>
    </citation>
    <scope>NUCLEOTIDE SEQUENCE</scope>
    <source>
        <strain evidence="2">HM-1:IMSS</strain>
    </source>
</reference>
<dbReference type="SUPFAM" id="SSF53300">
    <property type="entry name" value="vWA-like"/>
    <property type="match status" value="1"/>
</dbReference>
<feature type="domain" description="VWFA" evidence="1">
    <location>
        <begin position="84"/>
        <end position="287"/>
    </location>
</feature>
<dbReference type="InterPro" id="IPR002035">
    <property type="entry name" value="VWF_A"/>
</dbReference>
<name>A0A060N1J1_ENTHI</name>
<dbReference type="VEuPathDB" id="AmoebaDB:EHI8A_011450"/>
<dbReference type="InterPro" id="IPR036465">
    <property type="entry name" value="vWFA_dom_sf"/>
</dbReference>
<sequence>MEASEKELAKTTIKKGFKFSFSFDPENLKQPTSEGKINYCSCGAVLTSSPCPFCGKTSSSVTPLKNGFGLFKLTSGKQTTDIKTHVYCIDISGSMEGNRIYSIQSTIKKKIQELVLSRPQDKVAIVLFESDCFIIGDGMSDIVQIDSDLSIDAIEKKVKSYPTIHPISESLSSLMKRIDSINTNGRTASISGLWISILLAIRTGGDVLFCTDGMQNKGLGTDNVNKIIQVLQSQHGSTVVNLFFFEDCDSFIGSFSSIATTTKGRVSSVRLDNIKKGVDAAMKRENLRYDVEFTYKHPKGIELDKGVNSMHIVSSSEAIPIRYTVTNPDVIIKMPSLKVQVIMKYKAPNGSEMKAVIEGSIDLVETIGSQNVKVVISTTLNVISQLVEKNKFTEALDELNKLKTFKFNISADEDEMFKQTLPCLESFIEQGKSGEIPKDEVVAVLNNMKSIKPSDISTK</sequence>
<accession>A0A060N1J1</accession>
<protein>
    <recommendedName>
        <fullName evidence="1">VWFA domain-containing protein</fullName>
    </recommendedName>
</protein>
<dbReference type="VEuPathDB" id="AmoebaDB:EHI_012170"/>
<proteinExistence type="evidence at transcript level"/>
<dbReference type="VEuPathDB" id="AmoebaDB:EHI5A_020600"/>
<dbReference type="VEuPathDB" id="AmoebaDB:KM1_030340"/>
<dbReference type="EMBL" id="AK419166">
    <property type="protein sequence ID" value="BAN37870.1"/>
    <property type="molecule type" value="mRNA"/>
</dbReference>
<dbReference type="PROSITE" id="PS50234">
    <property type="entry name" value="VWFA"/>
    <property type="match status" value="1"/>
</dbReference>
<dbReference type="VEuPathDB" id="AmoebaDB:EHI7A_037460"/>
<dbReference type="AlphaFoldDB" id="A0A060N1J1"/>
<organism evidence="2">
    <name type="scientific">Entamoeba histolytica</name>
    <dbReference type="NCBI Taxonomy" id="5759"/>
    <lineage>
        <taxon>Eukaryota</taxon>
        <taxon>Amoebozoa</taxon>
        <taxon>Evosea</taxon>
        <taxon>Archamoebae</taxon>
        <taxon>Mastigamoebida</taxon>
        <taxon>Entamoebidae</taxon>
        <taxon>Entamoeba</taxon>
    </lineage>
</organism>